<proteinExistence type="predicted"/>
<keyword evidence="3" id="KW-1185">Reference proteome</keyword>
<reference evidence="2 3" key="1">
    <citation type="submission" date="2021-07" db="EMBL/GenBank/DDBJ databases">
        <title>The Aristolochia fimbriata genome: insights into angiosperm evolution, floral development and chemical biosynthesis.</title>
        <authorList>
            <person name="Jiao Y."/>
        </authorList>
    </citation>
    <scope>NUCLEOTIDE SEQUENCE [LARGE SCALE GENOMIC DNA]</scope>
    <source>
        <strain evidence="2">IBCAS-2021</strain>
        <tissue evidence="2">Leaf</tissue>
    </source>
</reference>
<protein>
    <submittedName>
        <fullName evidence="2">Uncharacterized protein</fullName>
    </submittedName>
</protein>
<sequence>MIEPKCGEYGLGKCGTTIPTNKLPQLQPKKMALRDVQNETRSFVTRLPLLKNYPPKEREPSIEIFKASGIKRSKADYPVGPSSLQVPSNSYEKRPRQEYPVASTGPQSPSSHSKSGQLVYVRRKTELEQSKSMGLPQPAHQDPQQQEYQKQVPRAPCMPVFAPIPSSSLTTFPQGGPSVPSSIGKPAGVVPAGVMASYAMTAGQSSSMDKSQNKSNRHWKERYEDLQKYLKSCDESSREEYIQMLRSLSAAERSQHAIELEKRAIHLSFVEAREFQMVMALNIMDKSTWKHGVPNSSPGVNSRGEPNLNM</sequence>
<feature type="region of interest" description="Disordered" evidence="1">
    <location>
        <begin position="73"/>
        <end position="150"/>
    </location>
</feature>
<accession>A0AAV7E5M8</accession>
<evidence type="ECO:0000313" key="3">
    <source>
        <dbReference type="Proteomes" id="UP000825729"/>
    </source>
</evidence>
<gene>
    <name evidence="2" type="ORF">H6P81_018970</name>
</gene>
<dbReference type="PANTHER" id="PTHR34555">
    <property type="entry name" value="INTEGRAL MEMBRANE HEMOLYSIN-III-LIKE PROTEIN"/>
    <property type="match status" value="1"/>
</dbReference>
<dbReference type="EMBL" id="JAINDJ010000007">
    <property type="protein sequence ID" value="KAG9443116.1"/>
    <property type="molecule type" value="Genomic_DNA"/>
</dbReference>
<dbReference type="PANTHER" id="PTHR34555:SF1">
    <property type="entry name" value="INTEGRAL MEMBRANE HEMOLYSIN-III-LIKE PROTEIN"/>
    <property type="match status" value="1"/>
</dbReference>
<organism evidence="2 3">
    <name type="scientific">Aristolochia fimbriata</name>
    <name type="common">White veined hardy Dutchman's pipe vine</name>
    <dbReference type="NCBI Taxonomy" id="158543"/>
    <lineage>
        <taxon>Eukaryota</taxon>
        <taxon>Viridiplantae</taxon>
        <taxon>Streptophyta</taxon>
        <taxon>Embryophyta</taxon>
        <taxon>Tracheophyta</taxon>
        <taxon>Spermatophyta</taxon>
        <taxon>Magnoliopsida</taxon>
        <taxon>Magnoliidae</taxon>
        <taxon>Piperales</taxon>
        <taxon>Aristolochiaceae</taxon>
        <taxon>Aristolochia</taxon>
    </lineage>
</organism>
<evidence type="ECO:0000256" key="1">
    <source>
        <dbReference type="SAM" id="MobiDB-lite"/>
    </source>
</evidence>
<evidence type="ECO:0000313" key="2">
    <source>
        <dbReference type="EMBL" id="KAG9443116.1"/>
    </source>
</evidence>
<comment type="caution">
    <text evidence="2">The sequence shown here is derived from an EMBL/GenBank/DDBJ whole genome shotgun (WGS) entry which is preliminary data.</text>
</comment>
<name>A0AAV7E5M8_ARIFI</name>
<dbReference type="Proteomes" id="UP000825729">
    <property type="component" value="Unassembled WGS sequence"/>
</dbReference>
<feature type="compositionally biased region" description="Polar residues" evidence="1">
    <location>
        <begin position="104"/>
        <end position="116"/>
    </location>
</feature>
<dbReference type="AlphaFoldDB" id="A0AAV7E5M8"/>
<feature type="region of interest" description="Disordered" evidence="1">
    <location>
        <begin position="290"/>
        <end position="310"/>
    </location>
</feature>